<organism evidence="2 3">
    <name type="scientific">Oryzias melastigma</name>
    <name type="common">Marine medaka</name>
    <dbReference type="NCBI Taxonomy" id="30732"/>
    <lineage>
        <taxon>Eukaryota</taxon>
        <taxon>Metazoa</taxon>
        <taxon>Chordata</taxon>
        <taxon>Craniata</taxon>
        <taxon>Vertebrata</taxon>
        <taxon>Euteleostomi</taxon>
        <taxon>Actinopterygii</taxon>
        <taxon>Neopterygii</taxon>
        <taxon>Teleostei</taxon>
        <taxon>Neoteleostei</taxon>
        <taxon>Acanthomorphata</taxon>
        <taxon>Ovalentaria</taxon>
        <taxon>Atherinomorphae</taxon>
        <taxon>Beloniformes</taxon>
        <taxon>Adrianichthyidae</taxon>
        <taxon>Oryziinae</taxon>
        <taxon>Oryzias</taxon>
    </lineage>
</organism>
<dbReference type="InterPro" id="IPR052208">
    <property type="entry name" value="DmX-like/RAVE_component"/>
</dbReference>
<dbReference type="Proteomes" id="UP000646548">
    <property type="component" value="Unassembled WGS sequence"/>
</dbReference>
<dbReference type="GO" id="GO:0043291">
    <property type="term" value="C:RAVE complex"/>
    <property type="evidence" value="ECO:0007669"/>
    <property type="project" value="TreeGrafter"/>
</dbReference>
<dbReference type="PANTHER" id="PTHR13950:SF12">
    <property type="entry name" value="DMX-LIKE PROTEIN 1"/>
    <property type="match status" value="1"/>
</dbReference>
<dbReference type="PANTHER" id="PTHR13950">
    <property type="entry name" value="RABCONNECTIN-RELATED"/>
    <property type="match status" value="1"/>
</dbReference>
<dbReference type="AlphaFoldDB" id="A0A834CJ57"/>
<feature type="compositionally biased region" description="Low complexity" evidence="1">
    <location>
        <begin position="93"/>
        <end position="105"/>
    </location>
</feature>
<feature type="compositionally biased region" description="Polar residues" evidence="1">
    <location>
        <begin position="58"/>
        <end position="69"/>
    </location>
</feature>
<name>A0A834CJ57_ORYME</name>
<proteinExistence type="predicted"/>
<accession>A0A834CJ57</accession>
<protein>
    <submittedName>
        <fullName evidence="2">DmX-like protein 1</fullName>
    </submittedName>
</protein>
<reference evidence="2" key="1">
    <citation type="journal article" name="BMC Genomics">
        <title>Long-read sequencing and de novo genome assembly of marine medaka (Oryzias melastigma).</title>
        <authorList>
            <person name="Liang P."/>
            <person name="Saqib H.S.A."/>
            <person name="Ni X."/>
            <person name="Shen Y."/>
        </authorList>
    </citation>
    <scope>NUCLEOTIDE SEQUENCE</scope>
    <source>
        <strain evidence="2">Bigg-433</strain>
    </source>
</reference>
<evidence type="ECO:0000256" key="1">
    <source>
        <dbReference type="SAM" id="MobiDB-lite"/>
    </source>
</evidence>
<gene>
    <name evidence="2" type="ORF">FQA47_012064</name>
</gene>
<comment type="caution">
    <text evidence="2">The sequence shown here is derived from an EMBL/GenBank/DDBJ whole genome shotgun (WGS) entry which is preliminary data.</text>
</comment>
<feature type="region of interest" description="Disordered" evidence="1">
    <location>
        <begin position="49"/>
        <end position="69"/>
    </location>
</feature>
<sequence>MDLGKVHRAKAILSHLVKCIAGEIVTLKESTTNQEKRIRSRTISVGGSTARDEKIFSKSESSSPDYTEISSVPPLPLYALLAADEDTPQLEKGGSVSGDSGHGSSQTDAYDELFHTPNIVDLNPLNEDQEETGNKVIDLSKYSPTYFGPEHAQVLSSHLLHSSLPGLTRMEQMSLMALADTIATTSTDLKDNQAKSKGGETLDECGLKFLLAVRLHTFLSTSLPPAHRAQLLCQGLSTCHLRLGLPL</sequence>
<evidence type="ECO:0000313" key="2">
    <source>
        <dbReference type="EMBL" id="KAF6730159.1"/>
    </source>
</evidence>
<evidence type="ECO:0000313" key="3">
    <source>
        <dbReference type="Proteomes" id="UP000646548"/>
    </source>
</evidence>
<dbReference type="EMBL" id="WKFB01000245">
    <property type="protein sequence ID" value="KAF6730159.1"/>
    <property type="molecule type" value="Genomic_DNA"/>
</dbReference>
<dbReference type="GO" id="GO:0007035">
    <property type="term" value="P:vacuolar acidification"/>
    <property type="evidence" value="ECO:0007669"/>
    <property type="project" value="TreeGrafter"/>
</dbReference>
<feature type="region of interest" description="Disordered" evidence="1">
    <location>
        <begin position="89"/>
        <end position="108"/>
    </location>
</feature>